<dbReference type="Pfam" id="PF07728">
    <property type="entry name" value="AAA_5"/>
    <property type="match status" value="1"/>
</dbReference>
<dbReference type="InterPro" id="IPR003593">
    <property type="entry name" value="AAA+_ATPase"/>
</dbReference>
<dbReference type="SUPFAM" id="SSF52540">
    <property type="entry name" value="P-loop containing nucleoside triphosphate hydrolases"/>
    <property type="match status" value="1"/>
</dbReference>
<dbReference type="RefSeq" id="WP_386028616.1">
    <property type="nucleotide sequence ID" value="NZ_JBHUHX010000058.1"/>
</dbReference>
<dbReference type="InterPro" id="IPR027417">
    <property type="entry name" value="P-loop_NTPase"/>
</dbReference>
<dbReference type="Gene3D" id="3.40.50.300">
    <property type="entry name" value="P-loop containing nucleotide triphosphate hydrolases"/>
    <property type="match status" value="1"/>
</dbReference>
<evidence type="ECO:0000313" key="3">
    <source>
        <dbReference type="Proteomes" id="UP001597337"/>
    </source>
</evidence>
<evidence type="ECO:0000259" key="1">
    <source>
        <dbReference type="SMART" id="SM00382"/>
    </source>
</evidence>
<organism evidence="2 3">
    <name type="scientific">Thiorhodococcus fuscus</name>
    <dbReference type="NCBI Taxonomy" id="527200"/>
    <lineage>
        <taxon>Bacteria</taxon>
        <taxon>Pseudomonadati</taxon>
        <taxon>Pseudomonadota</taxon>
        <taxon>Gammaproteobacteria</taxon>
        <taxon>Chromatiales</taxon>
        <taxon>Chromatiaceae</taxon>
        <taxon>Thiorhodococcus</taxon>
    </lineage>
</organism>
<protein>
    <submittedName>
        <fullName evidence="2">AAA family ATPase</fullName>
    </submittedName>
</protein>
<gene>
    <name evidence="2" type="ORF">ACFSJC_18180</name>
</gene>
<dbReference type="Proteomes" id="UP001597337">
    <property type="component" value="Unassembled WGS sequence"/>
</dbReference>
<sequence>MSAAIGGQVEADRYAAIAARVGAVLRLPATGAWPEVPHKLDASSAHAIIAAVASGRPLLVRGEPGVGKSQLARAAAHLLGRPFLAFVVQPDSEYQELLWALDHTARLADAQLGERDKVRVVQNYVGPGALWWALDWKSAEDQSGRCRHNFNPPSDVDPVWPKASGSVLLIDEIDKADIALANGLLEVLGNGQFAVPPLGLTVSSSTRPPPLVVLTSNDTRQLPAALLRRCVVLRMPLPEDLLGHFVDRGETHFPDLDPRVLAAAAEQILADRDACAATARTGLAEYLDLLRALREVAVDADGQLDWLDRLAVYFKKSHAG</sequence>
<evidence type="ECO:0000313" key="2">
    <source>
        <dbReference type="EMBL" id="MFD2113781.1"/>
    </source>
</evidence>
<comment type="caution">
    <text evidence="2">The sequence shown here is derived from an EMBL/GenBank/DDBJ whole genome shotgun (WGS) entry which is preliminary data.</text>
</comment>
<dbReference type="SMART" id="SM00382">
    <property type="entry name" value="AAA"/>
    <property type="match status" value="1"/>
</dbReference>
<dbReference type="PANTHER" id="PTHR42759">
    <property type="entry name" value="MOXR FAMILY PROTEIN"/>
    <property type="match status" value="1"/>
</dbReference>
<dbReference type="CDD" id="cd00009">
    <property type="entry name" value="AAA"/>
    <property type="match status" value="1"/>
</dbReference>
<dbReference type="InterPro" id="IPR011704">
    <property type="entry name" value="ATPase_dyneun-rel_AAA"/>
</dbReference>
<dbReference type="EMBL" id="JBHUHX010000058">
    <property type="protein sequence ID" value="MFD2113781.1"/>
    <property type="molecule type" value="Genomic_DNA"/>
</dbReference>
<proteinExistence type="predicted"/>
<name>A0ABW4YDL2_9GAMM</name>
<reference evidence="3" key="1">
    <citation type="journal article" date="2019" name="Int. J. Syst. Evol. Microbiol.">
        <title>The Global Catalogue of Microorganisms (GCM) 10K type strain sequencing project: providing services to taxonomists for standard genome sequencing and annotation.</title>
        <authorList>
            <consortium name="The Broad Institute Genomics Platform"/>
            <consortium name="The Broad Institute Genome Sequencing Center for Infectious Disease"/>
            <person name="Wu L."/>
            <person name="Ma J."/>
        </authorList>
    </citation>
    <scope>NUCLEOTIDE SEQUENCE [LARGE SCALE GENOMIC DNA]</scope>
    <source>
        <strain evidence="3">KACC 12597</strain>
    </source>
</reference>
<keyword evidence="3" id="KW-1185">Reference proteome</keyword>
<feature type="domain" description="AAA+ ATPase" evidence="1">
    <location>
        <begin position="54"/>
        <end position="239"/>
    </location>
</feature>
<dbReference type="InterPro" id="IPR050764">
    <property type="entry name" value="CbbQ/NirQ/NorQ/GpvN"/>
</dbReference>
<dbReference type="PANTHER" id="PTHR42759:SF1">
    <property type="entry name" value="MAGNESIUM-CHELATASE SUBUNIT CHLD"/>
    <property type="match status" value="1"/>
</dbReference>
<accession>A0ABW4YDL2</accession>